<feature type="compositionally biased region" description="Polar residues" evidence="7">
    <location>
        <begin position="91"/>
        <end position="107"/>
    </location>
</feature>
<gene>
    <name evidence="8" type="ORF">OCTVUL_1B001140</name>
</gene>
<evidence type="ECO:0000256" key="7">
    <source>
        <dbReference type="SAM" id="MobiDB-lite"/>
    </source>
</evidence>
<name>A0AA36B251_OCTVU</name>
<feature type="region of interest" description="Disordered" evidence="7">
    <location>
        <begin position="232"/>
        <end position="260"/>
    </location>
</feature>
<evidence type="ECO:0000256" key="2">
    <source>
        <dbReference type="ARBA" id="ARBA00010099"/>
    </source>
</evidence>
<protein>
    <submittedName>
        <fullName evidence="8">1 isoform X1</fullName>
    </submittedName>
</protein>
<reference evidence="8" key="1">
    <citation type="submission" date="2023-08" db="EMBL/GenBank/DDBJ databases">
        <authorList>
            <person name="Alioto T."/>
            <person name="Alioto T."/>
            <person name="Gomez Garrido J."/>
        </authorList>
    </citation>
    <scope>NUCLEOTIDE SEQUENCE</scope>
</reference>
<keyword evidence="4" id="KW-0238">DNA-binding</keyword>
<feature type="region of interest" description="Disordered" evidence="7">
    <location>
        <begin position="467"/>
        <end position="495"/>
    </location>
</feature>
<keyword evidence="3" id="KW-0805">Transcription regulation</keyword>
<dbReference type="GO" id="GO:0006351">
    <property type="term" value="P:DNA-templated transcription"/>
    <property type="evidence" value="ECO:0007669"/>
    <property type="project" value="InterPro"/>
</dbReference>
<evidence type="ECO:0000256" key="3">
    <source>
        <dbReference type="ARBA" id="ARBA00023015"/>
    </source>
</evidence>
<evidence type="ECO:0000256" key="1">
    <source>
        <dbReference type="ARBA" id="ARBA00004123"/>
    </source>
</evidence>
<dbReference type="AlphaFoldDB" id="A0AA36B251"/>
<comment type="subcellular location">
    <subcellularLocation>
        <location evidence="1">Nucleus</location>
    </subcellularLocation>
</comment>
<comment type="similarity">
    <text evidence="2">Belongs to the vasculin family.</text>
</comment>
<proteinExistence type="inferred from homology"/>
<keyword evidence="9" id="KW-1185">Reference proteome</keyword>
<accession>A0AA36B251</accession>
<dbReference type="GO" id="GO:0003723">
    <property type="term" value="F:RNA binding"/>
    <property type="evidence" value="ECO:0007669"/>
    <property type="project" value="InterPro"/>
</dbReference>
<evidence type="ECO:0000256" key="5">
    <source>
        <dbReference type="ARBA" id="ARBA00023163"/>
    </source>
</evidence>
<keyword evidence="6" id="KW-0539">Nucleus</keyword>
<dbReference type="GO" id="GO:0003677">
    <property type="term" value="F:DNA binding"/>
    <property type="evidence" value="ECO:0007669"/>
    <property type="project" value="UniProtKB-KW"/>
</dbReference>
<feature type="compositionally biased region" description="Polar residues" evidence="7">
    <location>
        <begin position="63"/>
        <end position="77"/>
    </location>
</feature>
<dbReference type="GO" id="GO:0005634">
    <property type="term" value="C:nucleus"/>
    <property type="evidence" value="ECO:0007669"/>
    <property type="project" value="UniProtKB-SubCell"/>
</dbReference>
<evidence type="ECO:0000256" key="6">
    <source>
        <dbReference type="ARBA" id="ARBA00023242"/>
    </source>
</evidence>
<keyword evidence="5" id="KW-0804">Transcription</keyword>
<dbReference type="InterPro" id="IPR028128">
    <property type="entry name" value="Vasculin_fam"/>
</dbReference>
<sequence length="495" mass="56792">MGHWQIQLGIEIPSGKKGHLPQNTRNFSFGLTVQHADCCSLMATSNVPRHDFAPSWLKIPSQENLKSSPSCKRQVGQSDRHVRQRREETGGENSNGQTPVSNRYNSESLKLHRQSSFENYYDNKHYFSGQTKSSHSVDGDHSYSYGPYGNYYNGYSSVYEKYDMQYNFQPPLLRSHTRQESGKYQQPVSHFNSPVNSGFSNYYYDSYPQEYYHGDVYYSTFETRPASSYKTLSEKDGQLENAKGDGLASKERDSIENPNKNTCAEESVFNNDFPFLHERDDIYDPSGYMTSNGNSVWDNSVLAKSESLFTRNDIDYQTYSMDQESDSPHPVDDIYKYFPPAEDIHQLCNSQENELTWQFDNDYPSHNSDNTPGQGRVVKSQGNGNYVCNSPQELVNGIDLLSMKDNSTSLLSSSLEAEQRLLREMGWNETEEEYIITEDDKKEFQKLTNQAKHQKNCLVRHLPKTWSPKHMPVYQPNVQDLNDVSSSESDSDDPC</sequence>
<dbReference type="GO" id="GO:0045893">
    <property type="term" value="P:positive regulation of DNA-templated transcription"/>
    <property type="evidence" value="ECO:0007669"/>
    <property type="project" value="InterPro"/>
</dbReference>
<feature type="compositionally biased region" description="Basic and acidic residues" evidence="7">
    <location>
        <begin position="78"/>
        <end position="89"/>
    </location>
</feature>
<evidence type="ECO:0000313" key="8">
    <source>
        <dbReference type="EMBL" id="CAI9726204.1"/>
    </source>
</evidence>
<dbReference type="Proteomes" id="UP001162480">
    <property type="component" value="Chromosome 7"/>
</dbReference>
<dbReference type="Pfam" id="PF15337">
    <property type="entry name" value="Vasculin"/>
    <property type="match status" value="1"/>
</dbReference>
<dbReference type="PANTHER" id="PTHR14339">
    <property type="entry name" value="VASCULIN"/>
    <property type="match status" value="1"/>
</dbReference>
<dbReference type="PANTHER" id="PTHR14339:SF12">
    <property type="entry name" value="VASCULIN"/>
    <property type="match status" value="1"/>
</dbReference>
<feature type="region of interest" description="Disordered" evidence="7">
    <location>
        <begin position="63"/>
        <end position="107"/>
    </location>
</feature>
<evidence type="ECO:0000256" key="4">
    <source>
        <dbReference type="ARBA" id="ARBA00023125"/>
    </source>
</evidence>
<evidence type="ECO:0000313" key="9">
    <source>
        <dbReference type="Proteomes" id="UP001162480"/>
    </source>
</evidence>
<organism evidence="8 9">
    <name type="scientific">Octopus vulgaris</name>
    <name type="common">Common octopus</name>
    <dbReference type="NCBI Taxonomy" id="6645"/>
    <lineage>
        <taxon>Eukaryota</taxon>
        <taxon>Metazoa</taxon>
        <taxon>Spiralia</taxon>
        <taxon>Lophotrochozoa</taxon>
        <taxon>Mollusca</taxon>
        <taxon>Cephalopoda</taxon>
        <taxon>Coleoidea</taxon>
        <taxon>Octopodiformes</taxon>
        <taxon>Octopoda</taxon>
        <taxon>Incirrata</taxon>
        <taxon>Octopodidae</taxon>
        <taxon>Octopus</taxon>
    </lineage>
</organism>
<dbReference type="EMBL" id="OX597820">
    <property type="protein sequence ID" value="CAI9726204.1"/>
    <property type="molecule type" value="Genomic_DNA"/>
</dbReference>